<dbReference type="RefSeq" id="WP_184257209.1">
    <property type="nucleotide sequence ID" value="NZ_JACHIO010000013.1"/>
</dbReference>
<feature type="domain" description="Polymerase/histidinol phosphatase N-terminal" evidence="10">
    <location>
        <begin position="6"/>
        <end position="73"/>
    </location>
</feature>
<protein>
    <recommendedName>
        <fullName evidence="1">DNA-directed DNA polymerase</fullName>
        <ecNumber evidence="1">2.7.7.7</ecNumber>
    </recommendedName>
</protein>
<evidence type="ECO:0000256" key="5">
    <source>
        <dbReference type="ARBA" id="ARBA00022705"/>
    </source>
</evidence>
<dbReference type="AlphaFoldDB" id="A0A7W7ZRR2"/>
<keyword evidence="4 11" id="KW-0548">Nucleotidyltransferase</keyword>
<dbReference type="EMBL" id="JACHIO010000013">
    <property type="protein sequence ID" value="MBB5064920.1"/>
    <property type="molecule type" value="Genomic_DNA"/>
</dbReference>
<dbReference type="InterPro" id="IPR004013">
    <property type="entry name" value="PHP_dom"/>
</dbReference>
<dbReference type="PANTHER" id="PTHR32294">
    <property type="entry name" value="DNA POLYMERASE III SUBUNIT ALPHA"/>
    <property type="match status" value="1"/>
</dbReference>
<evidence type="ECO:0000256" key="4">
    <source>
        <dbReference type="ARBA" id="ARBA00022695"/>
    </source>
</evidence>
<evidence type="ECO:0000256" key="8">
    <source>
        <dbReference type="ARBA" id="ARBA00023204"/>
    </source>
</evidence>
<keyword evidence="7" id="KW-0239">DNA-directed DNA polymerase</keyword>
<dbReference type="InterPro" id="IPR029460">
    <property type="entry name" value="DNAPol_HHH"/>
</dbReference>
<dbReference type="GO" id="GO:0006281">
    <property type="term" value="P:DNA repair"/>
    <property type="evidence" value="ECO:0007669"/>
    <property type="project" value="UniProtKB-KW"/>
</dbReference>
<dbReference type="InterPro" id="IPR011708">
    <property type="entry name" value="DNA_pol3_alpha_NTPase_dom"/>
</dbReference>
<evidence type="ECO:0000256" key="1">
    <source>
        <dbReference type="ARBA" id="ARBA00012417"/>
    </source>
</evidence>
<dbReference type="NCBIfam" id="NF004225">
    <property type="entry name" value="PRK05672.1"/>
    <property type="match status" value="1"/>
</dbReference>
<keyword evidence="6" id="KW-0227">DNA damage</keyword>
<dbReference type="Pfam" id="PF07733">
    <property type="entry name" value="DNA_pol3_alpha"/>
    <property type="match status" value="1"/>
</dbReference>
<sequence>MTESYIELHANSAFSFLEGGSQPEGLAERAFALGMPAIAMMDRNGFYGSARFHKIASENGIKAHVGAEVSVTGLGNRITPPVWLPHQHLAEPTRLPLLCETREGYQNLCQLITRFKMRETTKQEGAAKLGDLEEYSRGLVCLTGGEEGPLAAALMSGGEIAGRTSVERLVRIFGQNNVYVEVQRHRERTQEWRNQAALRIAESLHLPVLATNGVRYATRYDREIADLFTVIRNHTRLDRAGRLLALNNQRHLRSADKMVPLFRDILGAVENTVELSSRLGFQLSDLGYEFPRYPVPDGETMDSFLAKRVAEGVTRRYGPKRDAGLLERAKKQVAHELKLIEKLGFAGYFLIVWDIVEYCKKYGILIQGRGSAANSAVCYALEITAIDPVGMELLFERFLSESRGEWPDIDLDLPSEEKREQAIQYVYERYGQLGAAMTANVITYRGKSAARDVGKALGFDPESLQRLSGLVANYEWKGPNDTMARSFQNAGFDVQHPRIAKYLELCMRIQDFPRHLGQHSGGMVICQGQLDKVVPLERASMPGRTVVQWDKEDCANLGIIKVDLLGLGMMAVLKDCLTLVPEHYGETLDLAQLPEDEGVYRTLQLADTIGMFQVESQAQKSSLPKNRPEKFYDLVVQVAIIRPGPIVGKMMHPYMRRRQKKEEVTYPHPSLESTLKRTLGVPLFQEQLLRMAMVVANFSGSEAEELRRAVGMRRSWERMKNLEGRLRAGMTSNGLDAATQETIIQNISSFALYGFPESHAASFALIAYASAYIKVKYLAAFTCAILNNQPMGFYSPSVLIEDARRHGLRVKPIDIQVSDWPCTVEHEDDQSLSLRLGLGYVRGLRGQCAEAIVRSRVLNRYASVDDLVLRVPQLNRKELALLANIGALNTLDGVQHRRDALWQVERAGKPEGPLLMQQSQWLSEEPGESPLAAMTPEERLVADYAVSSVTTGPHPMWFRRQELHRKGYLRAADLANCADGAWVKTAGLAFVKQRPGTASGVVFIGVADETGEFRIFVAPDFFEQNRRVIQQAKFIGVEGPIQKEGPIIHVMARSIYELSVESPAGCLKVESHDFH</sequence>
<keyword evidence="5" id="KW-0235">DNA replication</keyword>
<name>A0A7W7ZRR2_9BACT</name>
<dbReference type="Pfam" id="PF14579">
    <property type="entry name" value="HHH_6"/>
    <property type="match status" value="1"/>
</dbReference>
<evidence type="ECO:0000313" key="11">
    <source>
        <dbReference type="EMBL" id="MBB5064920.1"/>
    </source>
</evidence>
<dbReference type="Gene3D" id="3.20.20.140">
    <property type="entry name" value="Metal-dependent hydrolases"/>
    <property type="match status" value="1"/>
</dbReference>
<keyword evidence="3 11" id="KW-0808">Transferase</keyword>
<dbReference type="InterPro" id="IPR016195">
    <property type="entry name" value="Pol/histidinol_Pase-like"/>
</dbReference>
<evidence type="ECO:0000256" key="6">
    <source>
        <dbReference type="ARBA" id="ARBA00022763"/>
    </source>
</evidence>
<keyword evidence="2" id="KW-0963">Cytoplasm</keyword>
<dbReference type="GO" id="GO:0006260">
    <property type="term" value="P:DNA replication"/>
    <property type="evidence" value="ECO:0007669"/>
    <property type="project" value="UniProtKB-KW"/>
</dbReference>
<proteinExistence type="inferred from homology"/>
<keyword evidence="8" id="KW-0234">DNA repair</keyword>
<dbReference type="InterPro" id="IPR023073">
    <property type="entry name" value="DnaE2"/>
</dbReference>
<dbReference type="EC" id="2.7.7.7" evidence="1"/>
<evidence type="ECO:0000313" key="12">
    <source>
        <dbReference type="Proteomes" id="UP000584867"/>
    </source>
</evidence>
<reference evidence="11 12" key="1">
    <citation type="submission" date="2020-08" db="EMBL/GenBank/DDBJ databases">
        <title>Genomic Encyclopedia of Type Strains, Phase IV (KMG-V): Genome sequencing to study the core and pangenomes of soil and plant-associated prokaryotes.</title>
        <authorList>
            <person name="Whitman W."/>
        </authorList>
    </citation>
    <scope>NUCLEOTIDE SEQUENCE [LARGE SCALE GENOMIC DNA]</scope>
    <source>
        <strain evidence="11 12">X5P3</strain>
    </source>
</reference>
<evidence type="ECO:0000259" key="10">
    <source>
        <dbReference type="SMART" id="SM00481"/>
    </source>
</evidence>
<dbReference type="SUPFAM" id="SSF89550">
    <property type="entry name" value="PHP domain-like"/>
    <property type="match status" value="1"/>
</dbReference>
<dbReference type="Proteomes" id="UP000584867">
    <property type="component" value="Unassembled WGS sequence"/>
</dbReference>
<dbReference type="PANTHER" id="PTHR32294:SF4">
    <property type="entry name" value="ERROR-PRONE DNA POLYMERASE"/>
    <property type="match status" value="1"/>
</dbReference>
<dbReference type="Pfam" id="PF02811">
    <property type="entry name" value="PHP"/>
    <property type="match status" value="1"/>
</dbReference>
<organism evidence="11 12">
    <name type="scientific">Granulicella mallensis</name>
    <dbReference type="NCBI Taxonomy" id="940614"/>
    <lineage>
        <taxon>Bacteria</taxon>
        <taxon>Pseudomonadati</taxon>
        <taxon>Acidobacteriota</taxon>
        <taxon>Terriglobia</taxon>
        <taxon>Terriglobales</taxon>
        <taxon>Acidobacteriaceae</taxon>
        <taxon>Granulicella</taxon>
    </lineage>
</organism>
<dbReference type="Gene3D" id="1.10.150.870">
    <property type="match status" value="1"/>
</dbReference>
<dbReference type="Pfam" id="PF17657">
    <property type="entry name" value="DNA_pol3_finger"/>
    <property type="match status" value="1"/>
</dbReference>
<dbReference type="GO" id="GO:0008408">
    <property type="term" value="F:3'-5' exonuclease activity"/>
    <property type="evidence" value="ECO:0007669"/>
    <property type="project" value="InterPro"/>
</dbReference>
<gene>
    <name evidence="11" type="ORF">HDF15_003282</name>
</gene>
<evidence type="ECO:0000256" key="9">
    <source>
        <dbReference type="ARBA" id="ARBA00049244"/>
    </source>
</evidence>
<dbReference type="InterPro" id="IPR004805">
    <property type="entry name" value="DnaE2/DnaE/PolC"/>
</dbReference>
<evidence type="ECO:0000256" key="2">
    <source>
        <dbReference type="ARBA" id="ARBA00022490"/>
    </source>
</evidence>
<comment type="catalytic activity">
    <reaction evidence="9">
        <text>DNA(n) + a 2'-deoxyribonucleoside 5'-triphosphate = DNA(n+1) + diphosphate</text>
        <dbReference type="Rhea" id="RHEA:22508"/>
        <dbReference type="Rhea" id="RHEA-COMP:17339"/>
        <dbReference type="Rhea" id="RHEA-COMP:17340"/>
        <dbReference type="ChEBI" id="CHEBI:33019"/>
        <dbReference type="ChEBI" id="CHEBI:61560"/>
        <dbReference type="ChEBI" id="CHEBI:173112"/>
        <dbReference type="EC" id="2.7.7.7"/>
    </reaction>
</comment>
<accession>A0A7W7ZRR2</accession>
<comment type="caution">
    <text evidence="11">The sequence shown here is derived from an EMBL/GenBank/DDBJ whole genome shotgun (WGS) entry which is preliminary data.</text>
</comment>
<evidence type="ECO:0000256" key="7">
    <source>
        <dbReference type="ARBA" id="ARBA00022932"/>
    </source>
</evidence>
<dbReference type="NCBIfam" id="TIGR00594">
    <property type="entry name" value="polc"/>
    <property type="match status" value="1"/>
</dbReference>
<dbReference type="SMART" id="SM00481">
    <property type="entry name" value="POLIIIAc"/>
    <property type="match status" value="1"/>
</dbReference>
<dbReference type="HAMAP" id="MF_01902">
    <property type="entry name" value="DNApol_error_prone"/>
    <property type="match status" value="1"/>
</dbReference>
<dbReference type="InterPro" id="IPR003141">
    <property type="entry name" value="Pol/His_phosphatase_N"/>
</dbReference>
<dbReference type="InterPro" id="IPR040982">
    <property type="entry name" value="DNA_pol3_finger"/>
</dbReference>
<evidence type="ECO:0000256" key="3">
    <source>
        <dbReference type="ARBA" id="ARBA00022679"/>
    </source>
</evidence>
<dbReference type="GO" id="GO:0003887">
    <property type="term" value="F:DNA-directed DNA polymerase activity"/>
    <property type="evidence" value="ECO:0007669"/>
    <property type="project" value="UniProtKB-KW"/>
</dbReference>
<dbReference type="CDD" id="cd04485">
    <property type="entry name" value="DnaE_OBF"/>
    <property type="match status" value="1"/>
</dbReference>